<dbReference type="InterPro" id="IPR005111">
    <property type="entry name" value="MoeA_C_domain_IV"/>
</dbReference>
<dbReference type="EC" id="2.10.1.1" evidence="6"/>
<proteinExistence type="inferred from homology"/>
<evidence type="ECO:0000259" key="7">
    <source>
        <dbReference type="SMART" id="SM00852"/>
    </source>
</evidence>
<keyword evidence="6" id="KW-0500">Molybdenum</keyword>
<evidence type="ECO:0000313" key="9">
    <source>
        <dbReference type="Proteomes" id="UP000215002"/>
    </source>
</evidence>
<reference evidence="8 9" key="1">
    <citation type="submission" date="2017-08" db="EMBL/GenBank/DDBJ databases">
        <title>Complete genome sequence of Mucilaginibacter sp. strain BJC16-A31.</title>
        <authorList>
            <consortium name="Henan University of Science and Technology"/>
            <person name="You X."/>
        </authorList>
    </citation>
    <scope>NUCLEOTIDE SEQUENCE [LARGE SCALE GENOMIC DNA]</scope>
    <source>
        <strain evidence="8 9">BJC16-A31</strain>
    </source>
</reference>
<dbReference type="Pfam" id="PF03454">
    <property type="entry name" value="MoeA_C"/>
    <property type="match status" value="1"/>
</dbReference>
<dbReference type="GO" id="GO:0006777">
    <property type="term" value="P:Mo-molybdopterin cofactor biosynthetic process"/>
    <property type="evidence" value="ECO:0007669"/>
    <property type="project" value="UniProtKB-UniRule"/>
</dbReference>
<feature type="domain" description="MoaB/Mog" evidence="7">
    <location>
        <begin position="176"/>
        <end position="315"/>
    </location>
</feature>
<gene>
    <name evidence="8" type="ORF">MuYL_3123</name>
</gene>
<dbReference type="Gene3D" id="2.40.340.10">
    <property type="entry name" value="MoeA, C-terminal, domain IV"/>
    <property type="match status" value="1"/>
</dbReference>
<comment type="cofactor">
    <cofactor evidence="6">
        <name>Mg(2+)</name>
        <dbReference type="ChEBI" id="CHEBI:18420"/>
    </cofactor>
</comment>
<evidence type="ECO:0000256" key="6">
    <source>
        <dbReference type="RuleBase" id="RU365090"/>
    </source>
</evidence>
<dbReference type="GO" id="GO:0005829">
    <property type="term" value="C:cytosol"/>
    <property type="evidence" value="ECO:0007669"/>
    <property type="project" value="TreeGrafter"/>
</dbReference>
<evidence type="ECO:0000256" key="1">
    <source>
        <dbReference type="ARBA" id="ARBA00002901"/>
    </source>
</evidence>
<evidence type="ECO:0000256" key="5">
    <source>
        <dbReference type="ARBA" id="ARBA00047317"/>
    </source>
</evidence>
<dbReference type="Proteomes" id="UP000215002">
    <property type="component" value="Chromosome"/>
</dbReference>
<dbReference type="Pfam" id="PF03453">
    <property type="entry name" value="MoeA_N"/>
    <property type="match status" value="1"/>
</dbReference>
<protein>
    <recommendedName>
        <fullName evidence="6">Molybdopterin molybdenumtransferase</fullName>
        <ecNumber evidence="6">2.10.1.1</ecNumber>
    </recommendedName>
</protein>
<keyword evidence="6" id="KW-0479">Metal-binding</keyword>
<dbReference type="InterPro" id="IPR008284">
    <property type="entry name" value="MoCF_biosynth_CS"/>
</dbReference>
<dbReference type="RefSeq" id="WP_094571272.1">
    <property type="nucleotide sequence ID" value="NZ_CP022743.1"/>
</dbReference>
<dbReference type="PROSITE" id="PS01079">
    <property type="entry name" value="MOCF_BIOSYNTHESIS_2"/>
    <property type="match status" value="1"/>
</dbReference>
<dbReference type="SUPFAM" id="SSF63882">
    <property type="entry name" value="MoeA N-terminal region -like"/>
    <property type="match status" value="1"/>
</dbReference>
<comment type="catalytic activity">
    <reaction evidence="5">
        <text>adenylyl-molybdopterin + molybdate = Mo-molybdopterin + AMP + H(+)</text>
        <dbReference type="Rhea" id="RHEA:35047"/>
        <dbReference type="ChEBI" id="CHEBI:15378"/>
        <dbReference type="ChEBI" id="CHEBI:36264"/>
        <dbReference type="ChEBI" id="CHEBI:62727"/>
        <dbReference type="ChEBI" id="CHEBI:71302"/>
        <dbReference type="ChEBI" id="CHEBI:456215"/>
        <dbReference type="EC" id="2.10.1.1"/>
    </reaction>
</comment>
<dbReference type="KEGG" id="muc:MuYL_3123"/>
<evidence type="ECO:0000313" key="8">
    <source>
        <dbReference type="EMBL" id="ASU35008.1"/>
    </source>
</evidence>
<evidence type="ECO:0000256" key="4">
    <source>
        <dbReference type="ARBA" id="ARBA00023150"/>
    </source>
</evidence>
<name>A0A223NZK1_9SPHI</name>
<evidence type="ECO:0000256" key="2">
    <source>
        <dbReference type="ARBA" id="ARBA00005046"/>
    </source>
</evidence>
<dbReference type="AlphaFoldDB" id="A0A223NZK1"/>
<sequence>MITVEEAEKVILAQAADYGAEIIPFELSLGRVLAENIKADRDLPPFNRVTMDGIAVNYNAIEDGVCTFKIKATQAAGDEPVDIEEQDECIEIMTGAMLPGSVDTIIRYEDLSLRAGLATLVTNEIKRGQNIHYKGQDKKHNEQVAGIGQLITPTLISMIASVGETELRVKKLPRVVILSSGDELVDIDQTPSPYQIRRSNNYTVKAVLTQHHIDADMLHLPDDELVIKKQLKTCLENYDVILLSGGVSMGKFDHIPKALEELKVEQLFYKVQQRPGKPFWFGKHNKGPLVFAFPGNPVATFMCLHRYFLPWLNASIGKKQKLALSAVLNSRISFHHPLKYFLQVKLQQNEYCQLVAIPVEGNGSGDFANLTDTDAFMELPLERNEFKKGEVFKVWPFA</sequence>
<dbReference type="Gene3D" id="3.90.105.10">
    <property type="entry name" value="Molybdopterin biosynthesis moea protein, domain 2"/>
    <property type="match status" value="1"/>
</dbReference>
<dbReference type="GO" id="GO:0046872">
    <property type="term" value="F:metal ion binding"/>
    <property type="evidence" value="ECO:0007669"/>
    <property type="project" value="UniProtKB-UniRule"/>
</dbReference>
<dbReference type="Gene3D" id="2.170.190.11">
    <property type="entry name" value="Molybdopterin biosynthesis moea protein, domain 3"/>
    <property type="match status" value="1"/>
</dbReference>
<dbReference type="NCBIfam" id="TIGR00177">
    <property type="entry name" value="molyb_syn"/>
    <property type="match status" value="1"/>
</dbReference>
<dbReference type="Pfam" id="PF00994">
    <property type="entry name" value="MoCF_biosynth"/>
    <property type="match status" value="1"/>
</dbReference>
<dbReference type="SUPFAM" id="SSF53218">
    <property type="entry name" value="Molybdenum cofactor biosynthesis proteins"/>
    <property type="match status" value="1"/>
</dbReference>
<dbReference type="UniPathway" id="UPA00344"/>
<dbReference type="InterPro" id="IPR005110">
    <property type="entry name" value="MoeA_linker/N"/>
</dbReference>
<comment type="pathway">
    <text evidence="2 6">Cofactor biosynthesis; molybdopterin biosynthesis.</text>
</comment>
<dbReference type="PANTHER" id="PTHR10192">
    <property type="entry name" value="MOLYBDOPTERIN BIOSYNTHESIS PROTEIN"/>
    <property type="match status" value="1"/>
</dbReference>
<dbReference type="InterPro" id="IPR036425">
    <property type="entry name" value="MoaB/Mog-like_dom_sf"/>
</dbReference>
<dbReference type="InterPro" id="IPR038987">
    <property type="entry name" value="MoeA-like"/>
</dbReference>
<keyword evidence="4 6" id="KW-0501">Molybdenum cofactor biosynthesis</keyword>
<dbReference type="SUPFAM" id="SSF63867">
    <property type="entry name" value="MoeA C-terminal domain-like"/>
    <property type="match status" value="1"/>
</dbReference>
<keyword evidence="6" id="KW-0460">Magnesium</keyword>
<dbReference type="InterPro" id="IPR036135">
    <property type="entry name" value="MoeA_linker/N_sf"/>
</dbReference>
<dbReference type="Gene3D" id="3.40.980.10">
    <property type="entry name" value="MoaB/Mog-like domain"/>
    <property type="match status" value="1"/>
</dbReference>
<dbReference type="InterPro" id="IPR036688">
    <property type="entry name" value="MoeA_C_domain_IV_sf"/>
</dbReference>
<dbReference type="InterPro" id="IPR001453">
    <property type="entry name" value="MoaB/Mog_dom"/>
</dbReference>
<keyword evidence="9" id="KW-1185">Reference proteome</keyword>
<dbReference type="CDD" id="cd00887">
    <property type="entry name" value="MoeA"/>
    <property type="match status" value="1"/>
</dbReference>
<dbReference type="OrthoDB" id="9804758at2"/>
<keyword evidence="6 8" id="KW-0808">Transferase</keyword>
<dbReference type="GO" id="GO:0061599">
    <property type="term" value="F:molybdopterin molybdotransferase activity"/>
    <property type="evidence" value="ECO:0007669"/>
    <property type="project" value="UniProtKB-UniRule"/>
</dbReference>
<evidence type="ECO:0000256" key="3">
    <source>
        <dbReference type="ARBA" id="ARBA00010763"/>
    </source>
</evidence>
<dbReference type="PANTHER" id="PTHR10192:SF5">
    <property type="entry name" value="GEPHYRIN"/>
    <property type="match status" value="1"/>
</dbReference>
<organism evidence="8 9">
    <name type="scientific">Mucilaginibacter xinganensis</name>
    <dbReference type="NCBI Taxonomy" id="1234841"/>
    <lineage>
        <taxon>Bacteria</taxon>
        <taxon>Pseudomonadati</taxon>
        <taxon>Bacteroidota</taxon>
        <taxon>Sphingobacteriia</taxon>
        <taxon>Sphingobacteriales</taxon>
        <taxon>Sphingobacteriaceae</taxon>
        <taxon>Mucilaginibacter</taxon>
    </lineage>
</organism>
<accession>A0A223NZK1</accession>
<dbReference type="EMBL" id="CP022743">
    <property type="protein sequence ID" value="ASU35008.1"/>
    <property type="molecule type" value="Genomic_DNA"/>
</dbReference>
<comment type="function">
    <text evidence="1 6">Catalyzes the insertion of molybdate into adenylated molybdopterin with the concomitant release of AMP.</text>
</comment>
<comment type="similarity">
    <text evidence="3 6">Belongs to the MoeA family.</text>
</comment>
<dbReference type="SMART" id="SM00852">
    <property type="entry name" value="MoCF_biosynth"/>
    <property type="match status" value="1"/>
</dbReference>